<gene>
    <name evidence="1" type="ORF">RFULGI_LOCUS19609</name>
</gene>
<proteinExistence type="predicted"/>
<protein>
    <submittedName>
        <fullName evidence="1">12296_t:CDS:1</fullName>
    </submittedName>
</protein>
<evidence type="ECO:0000313" key="2">
    <source>
        <dbReference type="Proteomes" id="UP000789396"/>
    </source>
</evidence>
<dbReference type="Proteomes" id="UP000789396">
    <property type="component" value="Unassembled WGS sequence"/>
</dbReference>
<name>A0A9N9PFB6_9GLOM</name>
<keyword evidence="2" id="KW-1185">Reference proteome</keyword>
<comment type="caution">
    <text evidence="1">The sequence shown here is derived from an EMBL/GenBank/DDBJ whole genome shotgun (WGS) entry which is preliminary data.</text>
</comment>
<reference evidence="1" key="1">
    <citation type="submission" date="2021-06" db="EMBL/GenBank/DDBJ databases">
        <authorList>
            <person name="Kallberg Y."/>
            <person name="Tangrot J."/>
            <person name="Rosling A."/>
        </authorList>
    </citation>
    <scope>NUCLEOTIDE SEQUENCE</scope>
    <source>
        <strain evidence="1">IN212</strain>
    </source>
</reference>
<sequence>TITQEKTVEVRYNRAPYTGISRTTAWRKKQKVNTSLETEAFLDLSHLFPAANIIKRLQLTQPPSATLLENALSLVNLTRLSTLKPSIT</sequence>
<feature type="non-terminal residue" evidence="1">
    <location>
        <position position="88"/>
    </location>
</feature>
<evidence type="ECO:0000313" key="1">
    <source>
        <dbReference type="EMBL" id="CAG8820558.1"/>
    </source>
</evidence>
<dbReference type="EMBL" id="CAJVPZ010099225">
    <property type="protein sequence ID" value="CAG8820558.1"/>
    <property type="molecule type" value="Genomic_DNA"/>
</dbReference>
<feature type="non-terminal residue" evidence="1">
    <location>
        <position position="1"/>
    </location>
</feature>
<dbReference type="OrthoDB" id="2473781at2759"/>
<organism evidence="1 2">
    <name type="scientific">Racocetra fulgida</name>
    <dbReference type="NCBI Taxonomy" id="60492"/>
    <lineage>
        <taxon>Eukaryota</taxon>
        <taxon>Fungi</taxon>
        <taxon>Fungi incertae sedis</taxon>
        <taxon>Mucoromycota</taxon>
        <taxon>Glomeromycotina</taxon>
        <taxon>Glomeromycetes</taxon>
        <taxon>Diversisporales</taxon>
        <taxon>Gigasporaceae</taxon>
        <taxon>Racocetra</taxon>
    </lineage>
</organism>
<accession>A0A9N9PFB6</accession>
<dbReference type="AlphaFoldDB" id="A0A9N9PFB6"/>